<dbReference type="EMBL" id="BARS01015742">
    <property type="protein sequence ID" value="GAF93836.1"/>
    <property type="molecule type" value="Genomic_DNA"/>
</dbReference>
<organism evidence="1">
    <name type="scientific">marine sediment metagenome</name>
    <dbReference type="NCBI Taxonomy" id="412755"/>
    <lineage>
        <taxon>unclassified sequences</taxon>
        <taxon>metagenomes</taxon>
        <taxon>ecological metagenomes</taxon>
    </lineage>
</organism>
<proteinExistence type="predicted"/>
<accession>X0U397</accession>
<gene>
    <name evidence="1" type="ORF">S01H1_25996</name>
</gene>
<protein>
    <submittedName>
        <fullName evidence="1">Uncharacterized protein</fullName>
    </submittedName>
</protein>
<evidence type="ECO:0000313" key="1">
    <source>
        <dbReference type="EMBL" id="GAF93836.1"/>
    </source>
</evidence>
<feature type="non-terminal residue" evidence="1">
    <location>
        <position position="1"/>
    </location>
</feature>
<comment type="caution">
    <text evidence="1">The sequence shown here is derived from an EMBL/GenBank/DDBJ whole genome shotgun (WGS) entry which is preliminary data.</text>
</comment>
<sequence length="92" mass="10271">DGISCRIRPLIFGRKNFFLIASIEKLVLINNKQISVRENDFKLVQIDPHEGILIVNKDKVFNLGGSASSRFSCLGKFGVGIATSVLDHILWE</sequence>
<reference evidence="1" key="1">
    <citation type="journal article" date="2014" name="Front. Microbiol.">
        <title>High frequency of phylogenetically diverse reductive dehalogenase-homologous genes in deep subseafloor sedimentary metagenomes.</title>
        <authorList>
            <person name="Kawai M."/>
            <person name="Futagami T."/>
            <person name="Toyoda A."/>
            <person name="Takaki Y."/>
            <person name="Nishi S."/>
            <person name="Hori S."/>
            <person name="Arai W."/>
            <person name="Tsubouchi T."/>
            <person name="Morono Y."/>
            <person name="Uchiyama I."/>
            <person name="Ito T."/>
            <person name="Fujiyama A."/>
            <person name="Inagaki F."/>
            <person name="Takami H."/>
        </authorList>
    </citation>
    <scope>NUCLEOTIDE SEQUENCE</scope>
    <source>
        <strain evidence="1">Expedition CK06-06</strain>
    </source>
</reference>
<dbReference type="AlphaFoldDB" id="X0U397"/>
<name>X0U397_9ZZZZ</name>